<evidence type="ECO:0000313" key="10">
    <source>
        <dbReference type="EMBL" id="RUT68000.1"/>
    </source>
</evidence>
<dbReference type="InterPro" id="IPR036962">
    <property type="entry name" value="Glyco_hydro_3_N_sf"/>
</dbReference>
<dbReference type="NCBIfam" id="NF011678">
    <property type="entry name" value="PRK15098.1"/>
    <property type="match status" value="1"/>
</dbReference>
<dbReference type="PRINTS" id="PR00133">
    <property type="entry name" value="GLHYDRLASE3"/>
</dbReference>
<gene>
    <name evidence="10" type="primary">bglX</name>
    <name evidence="10" type="ORF">D0817_23605</name>
</gene>
<dbReference type="Gene3D" id="3.20.20.300">
    <property type="entry name" value="Glycoside hydrolase, family 3, N-terminal domain"/>
    <property type="match status" value="1"/>
</dbReference>
<dbReference type="Gene3D" id="2.60.40.10">
    <property type="entry name" value="Immunoglobulins"/>
    <property type="match status" value="1"/>
</dbReference>
<dbReference type="RefSeq" id="WP_127340741.1">
    <property type="nucleotide sequence ID" value="NZ_QWDM01000022.1"/>
</dbReference>
<dbReference type="GO" id="GO:0008422">
    <property type="term" value="F:beta-glucosidase activity"/>
    <property type="evidence" value="ECO:0007669"/>
    <property type="project" value="UniProtKB-EC"/>
</dbReference>
<keyword evidence="11" id="KW-1185">Reference proteome</keyword>
<evidence type="ECO:0000256" key="1">
    <source>
        <dbReference type="ARBA" id="ARBA00000448"/>
    </source>
</evidence>
<feature type="chain" id="PRO_5019236995" description="beta-glucosidase" evidence="8">
    <location>
        <begin position="28"/>
        <end position="751"/>
    </location>
</feature>
<evidence type="ECO:0000256" key="5">
    <source>
        <dbReference type="ARBA" id="ARBA00022801"/>
    </source>
</evidence>
<dbReference type="PANTHER" id="PTHR30620:SF16">
    <property type="entry name" value="LYSOSOMAL BETA GLUCOSIDASE"/>
    <property type="match status" value="1"/>
</dbReference>
<dbReference type="InterPro" id="IPR019800">
    <property type="entry name" value="Glyco_hydro_3_AS"/>
</dbReference>
<dbReference type="EC" id="3.2.1.21" evidence="3"/>
<dbReference type="InterPro" id="IPR002772">
    <property type="entry name" value="Glyco_hydro_3_C"/>
</dbReference>
<dbReference type="InterPro" id="IPR036881">
    <property type="entry name" value="Glyco_hydro_3_C_sf"/>
</dbReference>
<dbReference type="PROSITE" id="PS00775">
    <property type="entry name" value="GLYCOSYL_HYDROL_F3"/>
    <property type="match status" value="1"/>
</dbReference>
<protein>
    <recommendedName>
        <fullName evidence="3">beta-glucosidase</fullName>
        <ecNumber evidence="3">3.2.1.21</ecNumber>
    </recommendedName>
</protein>
<dbReference type="Pfam" id="PF14310">
    <property type="entry name" value="Fn3-like"/>
    <property type="match status" value="1"/>
</dbReference>
<dbReference type="Proteomes" id="UP000288102">
    <property type="component" value="Unassembled WGS sequence"/>
</dbReference>
<dbReference type="Gene3D" id="3.40.50.1700">
    <property type="entry name" value="Glycoside hydrolase family 3 C-terminal domain"/>
    <property type="match status" value="1"/>
</dbReference>
<name>A0A434A0U0_9FLAO</name>
<evidence type="ECO:0000313" key="11">
    <source>
        <dbReference type="Proteomes" id="UP000288102"/>
    </source>
</evidence>
<dbReference type="SMART" id="SM01217">
    <property type="entry name" value="Fn3_like"/>
    <property type="match status" value="1"/>
</dbReference>
<dbReference type="FunFam" id="2.60.40.10:FF:000495">
    <property type="entry name" value="Periplasmic beta-glucosidase"/>
    <property type="match status" value="1"/>
</dbReference>
<comment type="similarity">
    <text evidence="2 7">Belongs to the glycosyl hydrolase 3 family.</text>
</comment>
<dbReference type="SUPFAM" id="SSF51445">
    <property type="entry name" value="(Trans)glycosidases"/>
    <property type="match status" value="1"/>
</dbReference>
<feature type="signal peptide" evidence="8">
    <location>
        <begin position="1"/>
        <end position="27"/>
    </location>
</feature>
<dbReference type="InterPro" id="IPR017853">
    <property type="entry name" value="GH"/>
</dbReference>
<dbReference type="EMBL" id="QWDM01000022">
    <property type="protein sequence ID" value="RUT68000.1"/>
    <property type="molecule type" value="Genomic_DNA"/>
</dbReference>
<dbReference type="Pfam" id="PF00933">
    <property type="entry name" value="Glyco_hydro_3"/>
    <property type="match status" value="1"/>
</dbReference>
<dbReference type="InterPro" id="IPR026891">
    <property type="entry name" value="Fn3-like"/>
</dbReference>
<evidence type="ECO:0000259" key="9">
    <source>
        <dbReference type="SMART" id="SM01217"/>
    </source>
</evidence>
<evidence type="ECO:0000256" key="7">
    <source>
        <dbReference type="RuleBase" id="RU361161"/>
    </source>
</evidence>
<reference evidence="11" key="1">
    <citation type="journal article" date="2019" name="Syst. Appl. Microbiol.">
        <title>Flavobacterium circumlabens sp. nov. and Flavobacterium cupreum sp. nov., two psychrotrophic species isolated from Antarctic environmental samples.</title>
        <authorList>
            <person name="Kralova S."/>
            <person name="Busse H.-J."/>
            <person name="Svec P."/>
            <person name="Maslanova I."/>
            <person name="Stankova E."/>
            <person name="Bartak M."/>
            <person name="Sedlacek I."/>
        </authorList>
    </citation>
    <scope>NUCLEOTIDE SEQUENCE [LARGE SCALE GENOMIC DNA]</scope>
    <source>
        <strain evidence="11">CCM 8825</strain>
    </source>
</reference>
<dbReference type="PANTHER" id="PTHR30620">
    <property type="entry name" value="PERIPLASMIC BETA-GLUCOSIDASE-RELATED"/>
    <property type="match status" value="1"/>
</dbReference>
<dbReference type="FunFam" id="3.20.20.300:FF:000005">
    <property type="entry name" value="Periplasmic beta-glucosidase"/>
    <property type="match status" value="1"/>
</dbReference>
<proteinExistence type="inferred from homology"/>
<dbReference type="AlphaFoldDB" id="A0A434A0U0"/>
<keyword evidence="5 7" id="KW-0378">Hydrolase</keyword>
<comment type="caution">
    <text evidence="10">The sequence shown here is derived from an EMBL/GenBank/DDBJ whole genome shotgun (WGS) entry which is preliminary data.</text>
</comment>
<evidence type="ECO:0000256" key="4">
    <source>
        <dbReference type="ARBA" id="ARBA00022729"/>
    </source>
</evidence>
<dbReference type="GO" id="GO:0009251">
    <property type="term" value="P:glucan catabolic process"/>
    <property type="evidence" value="ECO:0007669"/>
    <property type="project" value="TreeGrafter"/>
</dbReference>
<keyword evidence="4 8" id="KW-0732">Signal</keyword>
<evidence type="ECO:0000256" key="3">
    <source>
        <dbReference type="ARBA" id="ARBA00012744"/>
    </source>
</evidence>
<dbReference type="Pfam" id="PF01915">
    <property type="entry name" value="Glyco_hydro_3_C"/>
    <property type="match status" value="1"/>
</dbReference>
<evidence type="ECO:0000256" key="2">
    <source>
        <dbReference type="ARBA" id="ARBA00005336"/>
    </source>
</evidence>
<comment type="catalytic activity">
    <reaction evidence="1">
        <text>Hydrolysis of terminal, non-reducing beta-D-glucosyl residues with release of beta-D-glucose.</text>
        <dbReference type="EC" id="3.2.1.21"/>
    </reaction>
</comment>
<sequence>MKKNNQAKVKISKIVLLFTFSVGVITAQNTSTMDKKVNALIQKMTLEEKVGQLNLATFVNENNTTNSLSEMIKRGEIGSILKSNGAEKNLQLQKIAVEQSRLGIPIMFQEDVIHGYKTIFPSPLGEAAGWNLETIEKSASIAAKEASASGIHLTYAPMVDISNDPRWGRIVEGAGEDPFYASLVASARVKGFQGNDLASGQNVMACVKHFAGYGAALAGRDYNIADFSERTLREIYLPPFRAAINSGVGSVMAAYSAYDGIPATANQKLLKDILRKELGFNGMLITDWETVRNLVKIGTAANEKEAVLQSINAGVDVDMTSGLFLKHIKELVQEGKINVDVIDQAVKRVLIAKYKLGLFDDPYRFFDLKREKETLMNAEHLEFARKAARECMVLLKNENQLLPLNKNIKKIAVIGPLANRKKDLLSWWGGNYSQWKPEEVVSILDGLKKSVDSSVEIKYAEGVKLDGFEAKGLELIPEAVKLALESDVVILVVGEEFSMSGEAGSISNINLPGAQEELVNAIAKIGKPLVTVLLNGRPFDIQNVNTKSNAVLEAWQPGTMGGLAVADILLGKYNPSGKLTVSFPRNTGQIPIYYNYKRTSHDVNETNKTVRWTNKYLDIPTTPLFPFGYGLSYTEFSYSNLKLSSSAINPNQSVNVSVEVSNTGKADGEEVIQLYVGDDVSSVARPAKELKEYAKISLKKGEKKTVNFILTPTDFSFYNKEMKWVLEPGSFSIMIGASSADIKFTEKLSIQ</sequence>
<accession>A0A434A0U0</accession>
<dbReference type="OrthoDB" id="9805821at2"/>
<dbReference type="InterPro" id="IPR013783">
    <property type="entry name" value="Ig-like_fold"/>
</dbReference>
<evidence type="ECO:0000256" key="6">
    <source>
        <dbReference type="ARBA" id="ARBA00023295"/>
    </source>
</evidence>
<feature type="domain" description="Fibronectin type III-like" evidence="9">
    <location>
        <begin position="670"/>
        <end position="739"/>
    </location>
</feature>
<dbReference type="SUPFAM" id="SSF52279">
    <property type="entry name" value="Beta-D-glucan exohydrolase, C-terminal domain"/>
    <property type="match status" value="1"/>
</dbReference>
<organism evidence="10 11">
    <name type="scientific">Flavobacterium cupreum</name>
    <dbReference type="NCBI Taxonomy" id="2133766"/>
    <lineage>
        <taxon>Bacteria</taxon>
        <taxon>Pseudomonadati</taxon>
        <taxon>Bacteroidota</taxon>
        <taxon>Flavobacteriia</taxon>
        <taxon>Flavobacteriales</taxon>
        <taxon>Flavobacteriaceae</taxon>
        <taxon>Flavobacterium</taxon>
    </lineage>
</organism>
<keyword evidence="6 7" id="KW-0326">Glycosidase</keyword>
<dbReference type="InterPro" id="IPR051915">
    <property type="entry name" value="Cellulose_Degrad_GH3"/>
</dbReference>
<evidence type="ECO:0000256" key="8">
    <source>
        <dbReference type="SAM" id="SignalP"/>
    </source>
</evidence>
<dbReference type="InterPro" id="IPR001764">
    <property type="entry name" value="Glyco_hydro_3_N"/>
</dbReference>